<protein>
    <submittedName>
        <fullName evidence="6">ANK_REP_REGION domain-containing protein</fullName>
    </submittedName>
</protein>
<organism evidence="6">
    <name type="scientific">Enterobius vermicularis</name>
    <name type="common">Human pinworm</name>
    <dbReference type="NCBI Taxonomy" id="51028"/>
    <lineage>
        <taxon>Eukaryota</taxon>
        <taxon>Metazoa</taxon>
        <taxon>Ecdysozoa</taxon>
        <taxon>Nematoda</taxon>
        <taxon>Chromadorea</taxon>
        <taxon>Rhabditida</taxon>
        <taxon>Spirurina</taxon>
        <taxon>Oxyuridomorpha</taxon>
        <taxon>Oxyuroidea</taxon>
        <taxon>Oxyuridae</taxon>
        <taxon>Enterobius</taxon>
    </lineage>
</organism>
<dbReference type="PROSITE" id="PS50297">
    <property type="entry name" value="ANK_REP_REGION"/>
    <property type="match status" value="2"/>
</dbReference>
<dbReference type="PANTHER" id="PTHR24171">
    <property type="entry name" value="ANKYRIN REPEAT DOMAIN-CONTAINING PROTEIN 39-RELATED"/>
    <property type="match status" value="1"/>
</dbReference>
<dbReference type="STRING" id="51028.A0A0N4V1R0"/>
<dbReference type="AlphaFoldDB" id="A0A0N4V1R0"/>
<dbReference type="SUPFAM" id="SSF48403">
    <property type="entry name" value="Ankyrin repeat"/>
    <property type="match status" value="1"/>
</dbReference>
<evidence type="ECO:0000256" key="1">
    <source>
        <dbReference type="ARBA" id="ARBA00022737"/>
    </source>
</evidence>
<dbReference type="Gene3D" id="1.25.40.20">
    <property type="entry name" value="Ankyrin repeat-containing domain"/>
    <property type="match status" value="1"/>
</dbReference>
<keyword evidence="5" id="KW-1185">Reference proteome</keyword>
<evidence type="ECO:0000313" key="5">
    <source>
        <dbReference type="Proteomes" id="UP000274131"/>
    </source>
</evidence>
<evidence type="ECO:0000256" key="2">
    <source>
        <dbReference type="ARBA" id="ARBA00023043"/>
    </source>
</evidence>
<dbReference type="Proteomes" id="UP000274131">
    <property type="component" value="Unassembled WGS sequence"/>
</dbReference>
<dbReference type="PROSITE" id="PS50088">
    <property type="entry name" value="ANK_REPEAT"/>
    <property type="match status" value="2"/>
</dbReference>
<dbReference type="SMART" id="SM00248">
    <property type="entry name" value="ANK"/>
    <property type="match status" value="4"/>
</dbReference>
<reference evidence="6" key="1">
    <citation type="submission" date="2017-02" db="UniProtKB">
        <authorList>
            <consortium name="WormBaseParasite"/>
        </authorList>
    </citation>
    <scope>IDENTIFICATION</scope>
</reference>
<dbReference type="InterPro" id="IPR036770">
    <property type="entry name" value="Ankyrin_rpt-contain_sf"/>
</dbReference>
<keyword evidence="2 3" id="KW-0040">ANK repeat</keyword>
<sequence>MEFQYIEQLCEYSRHGDLKSIQYLLREHKEFDRRRIRKAMEEALFLASEGGYLDIVQFFVEYGVTTTLEREDKRTALQMAIFKRDLKMVECLIANGANLNVKDESQLTPLHVAAYRGSDKLVEYLLKKGAEVNEKDEAKVCWER</sequence>
<keyword evidence="1" id="KW-0677">Repeat</keyword>
<reference evidence="4 5" key="2">
    <citation type="submission" date="2018-10" db="EMBL/GenBank/DDBJ databases">
        <authorList>
            <consortium name="Pathogen Informatics"/>
        </authorList>
    </citation>
    <scope>NUCLEOTIDE SEQUENCE [LARGE SCALE GENOMIC DNA]</scope>
</reference>
<evidence type="ECO:0000313" key="4">
    <source>
        <dbReference type="EMBL" id="VDD88465.1"/>
    </source>
</evidence>
<feature type="repeat" description="ANK" evidence="3">
    <location>
        <begin position="105"/>
        <end position="137"/>
    </location>
</feature>
<proteinExistence type="predicted"/>
<gene>
    <name evidence="4" type="ORF">EVEC_LOCUS3608</name>
</gene>
<dbReference type="EMBL" id="UXUI01007636">
    <property type="protein sequence ID" value="VDD88465.1"/>
    <property type="molecule type" value="Genomic_DNA"/>
</dbReference>
<feature type="repeat" description="ANK" evidence="3">
    <location>
        <begin position="72"/>
        <end position="104"/>
    </location>
</feature>
<name>A0A0N4V1R0_ENTVE</name>
<evidence type="ECO:0000256" key="3">
    <source>
        <dbReference type="PROSITE-ProRule" id="PRU00023"/>
    </source>
</evidence>
<dbReference type="InterPro" id="IPR002110">
    <property type="entry name" value="Ankyrin_rpt"/>
</dbReference>
<dbReference type="Pfam" id="PF12796">
    <property type="entry name" value="Ank_2"/>
    <property type="match status" value="1"/>
</dbReference>
<dbReference type="WBParaSite" id="EVEC_0000390001-mRNA-1">
    <property type="protein sequence ID" value="EVEC_0000390001-mRNA-1"/>
    <property type="gene ID" value="EVEC_0000390001"/>
</dbReference>
<accession>A0A0N4V1R0</accession>
<dbReference type="OrthoDB" id="20872at2759"/>
<dbReference type="PANTHER" id="PTHR24171:SF9">
    <property type="entry name" value="ANKYRIN REPEAT DOMAIN-CONTAINING PROTEIN 39"/>
    <property type="match status" value="1"/>
</dbReference>
<evidence type="ECO:0000313" key="6">
    <source>
        <dbReference type="WBParaSite" id="EVEC_0000390001-mRNA-1"/>
    </source>
</evidence>